<name>Q8DIP6_THEVB</name>
<evidence type="ECO:0000313" key="6">
    <source>
        <dbReference type="Proteomes" id="UP000000440"/>
    </source>
</evidence>
<dbReference type="Proteomes" id="UP000000440">
    <property type="component" value="Chromosome"/>
</dbReference>
<dbReference type="SUPFAM" id="SSF161111">
    <property type="entry name" value="Cation efflux protein transmembrane domain-like"/>
    <property type="match status" value="1"/>
</dbReference>
<comment type="subcellular location">
    <subcellularLocation>
        <location evidence="1">Membrane</location>
        <topology evidence="1">Multi-pass membrane protein</topology>
    </subcellularLocation>
</comment>
<sequence>MEVGRGRPMVAIAPLELLTNSYGLYGIAKHRQGEVPMGARRIFSQNDAVTNVSGTIAGGRVVPFQSPYFDWMVGVGIAGFVL</sequence>
<proteinExistence type="predicted"/>
<evidence type="ECO:0000256" key="4">
    <source>
        <dbReference type="ARBA" id="ARBA00023136"/>
    </source>
</evidence>
<dbReference type="EnsemblBacteria" id="BAC09087">
    <property type="protein sequence ID" value="BAC09087"/>
    <property type="gene ID" value="BAC09087"/>
</dbReference>
<keyword evidence="2" id="KW-0812">Transmembrane</keyword>
<organism evidence="5 6">
    <name type="scientific">Thermosynechococcus vestitus (strain NIES-2133 / IAM M-273 / BP-1)</name>
    <dbReference type="NCBI Taxonomy" id="197221"/>
    <lineage>
        <taxon>Bacteria</taxon>
        <taxon>Bacillati</taxon>
        <taxon>Cyanobacteriota</taxon>
        <taxon>Cyanophyceae</taxon>
        <taxon>Acaryochloridales</taxon>
        <taxon>Thermosynechococcaceae</taxon>
        <taxon>Thermosynechococcus</taxon>
    </lineage>
</organism>
<accession>Q8DIP6</accession>
<evidence type="ECO:0000256" key="3">
    <source>
        <dbReference type="ARBA" id="ARBA00022989"/>
    </source>
</evidence>
<evidence type="ECO:0000256" key="2">
    <source>
        <dbReference type="ARBA" id="ARBA00022692"/>
    </source>
</evidence>
<keyword evidence="6" id="KW-1185">Reference proteome</keyword>
<keyword evidence="3" id="KW-1133">Transmembrane helix</keyword>
<protein>
    <submittedName>
        <fullName evidence="5">Tsr1535 protein</fullName>
    </submittedName>
</protein>
<dbReference type="eggNOG" id="COG1230">
    <property type="taxonomic scope" value="Bacteria"/>
</dbReference>
<dbReference type="RefSeq" id="WP_011057375.1">
    <property type="nucleotide sequence ID" value="NC_004113.1"/>
</dbReference>
<evidence type="ECO:0000256" key="1">
    <source>
        <dbReference type="ARBA" id="ARBA00004141"/>
    </source>
</evidence>
<keyword evidence="4" id="KW-0472">Membrane</keyword>
<dbReference type="AlphaFoldDB" id="Q8DIP6"/>
<dbReference type="GO" id="GO:0016020">
    <property type="term" value="C:membrane"/>
    <property type="evidence" value="ECO:0007669"/>
    <property type="project" value="UniProtKB-SubCell"/>
</dbReference>
<dbReference type="InterPro" id="IPR027469">
    <property type="entry name" value="Cation_efflux_TMD_sf"/>
</dbReference>
<dbReference type="KEGG" id="tel:tsr1535"/>
<evidence type="ECO:0000313" key="5">
    <source>
        <dbReference type="EMBL" id="BAC09087.1"/>
    </source>
</evidence>
<dbReference type="EMBL" id="BA000039">
    <property type="protein sequence ID" value="BAC09087.1"/>
    <property type="molecule type" value="Genomic_DNA"/>
</dbReference>
<gene>
    <name evidence="5" type="ordered locus">tsr1535</name>
</gene>
<reference evidence="5 6" key="1">
    <citation type="journal article" date="2002" name="DNA Res.">
        <title>Complete genome structure of the thermophilic cyanobacterium Thermosynechococcus elongatus BP-1.</title>
        <authorList>
            <person name="Nakamura Y."/>
            <person name="Kaneko T."/>
            <person name="Sato S."/>
            <person name="Ikeuchi M."/>
            <person name="Katoh H."/>
            <person name="Sasamoto S."/>
            <person name="Watanabe A."/>
            <person name="Iriguchi M."/>
            <person name="Kawashima K."/>
            <person name="Kimura T."/>
            <person name="Kishida Y."/>
            <person name="Kiyokawa C."/>
            <person name="Kohara M."/>
            <person name="Matsumoto M."/>
            <person name="Matsuno A."/>
            <person name="Nakazaki N."/>
            <person name="Shimpo S."/>
            <person name="Sugimoto M."/>
            <person name="Takeuchi C."/>
            <person name="Yamada M."/>
            <person name="Tabata S."/>
        </authorList>
    </citation>
    <scope>NUCLEOTIDE SEQUENCE [LARGE SCALE GENOMIC DNA]</scope>
    <source>
        <strain evidence="6">IAM M-273 / NIES-2133 / BP-1</strain>
    </source>
</reference>